<name>A0A2Z7B258_9LAMI</name>
<dbReference type="EMBL" id="KV010293">
    <property type="protein sequence ID" value="KZV27796.1"/>
    <property type="molecule type" value="Genomic_DNA"/>
</dbReference>
<dbReference type="OrthoDB" id="2011474at2759"/>
<gene>
    <name evidence="1" type="ORF">F511_40180</name>
</gene>
<dbReference type="AlphaFoldDB" id="A0A2Z7B258"/>
<evidence type="ECO:0000313" key="2">
    <source>
        <dbReference type="Proteomes" id="UP000250235"/>
    </source>
</evidence>
<reference evidence="1 2" key="1">
    <citation type="journal article" date="2015" name="Proc. Natl. Acad. Sci. U.S.A.">
        <title>The resurrection genome of Boea hygrometrica: A blueprint for survival of dehydration.</title>
        <authorList>
            <person name="Xiao L."/>
            <person name="Yang G."/>
            <person name="Zhang L."/>
            <person name="Yang X."/>
            <person name="Zhao S."/>
            <person name="Ji Z."/>
            <person name="Zhou Q."/>
            <person name="Hu M."/>
            <person name="Wang Y."/>
            <person name="Chen M."/>
            <person name="Xu Y."/>
            <person name="Jin H."/>
            <person name="Xiao X."/>
            <person name="Hu G."/>
            <person name="Bao F."/>
            <person name="Hu Y."/>
            <person name="Wan P."/>
            <person name="Li L."/>
            <person name="Deng X."/>
            <person name="Kuang T."/>
            <person name="Xiang C."/>
            <person name="Zhu J.K."/>
            <person name="Oliver M.J."/>
            <person name="He Y."/>
        </authorList>
    </citation>
    <scope>NUCLEOTIDE SEQUENCE [LARGE SCALE GENOMIC DNA]</scope>
    <source>
        <strain evidence="2">cv. XS01</strain>
    </source>
</reference>
<protein>
    <submittedName>
        <fullName evidence="1">Uncharacterized protein</fullName>
    </submittedName>
</protein>
<organism evidence="1 2">
    <name type="scientific">Dorcoceras hygrometricum</name>
    <dbReference type="NCBI Taxonomy" id="472368"/>
    <lineage>
        <taxon>Eukaryota</taxon>
        <taxon>Viridiplantae</taxon>
        <taxon>Streptophyta</taxon>
        <taxon>Embryophyta</taxon>
        <taxon>Tracheophyta</taxon>
        <taxon>Spermatophyta</taxon>
        <taxon>Magnoliopsida</taxon>
        <taxon>eudicotyledons</taxon>
        <taxon>Gunneridae</taxon>
        <taxon>Pentapetalae</taxon>
        <taxon>asterids</taxon>
        <taxon>lamiids</taxon>
        <taxon>Lamiales</taxon>
        <taxon>Gesneriaceae</taxon>
        <taxon>Didymocarpoideae</taxon>
        <taxon>Trichosporeae</taxon>
        <taxon>Loxocarpinae</taxon>
        <taxon>Dorcoceras</taxon>
    </lineage>
</organism>
<keyword evidence="2" id="KW-1185">Reference proteome</keyword>
<dbReference type="Proteomes" id="UP000250235">
    <property type="component" value="Unassembled WGS sequence"/>
</dbReference>
<proteinExistence type="predicted"/>
<accession>A0A2Z7B258</accession>
<evidence type="ECO:0000313" key="1">
    <source>
        <dbReference type="EMBL" id="KZV27796.1"/>
    </source>
</evidence>
<sequence>MLKEFLGCPAVFYEAALTDFFTNGSVREDGMVVSTIRGTNIEISESMFAAAFELPTEGLTDLSNVPKNLVFDARSLFSESKEKIPVDDKGKEPLLQKDPVKGNLVQEQILLIVADVECLVQLREKIIGEVEEFFHSFSRLKWAKLQQEYFSAKIEQVLTWAETDSTIITLQRKAYVLLKYREMLLRKFIEARILNFVPGGDRGIVISVDSGVQSSSVLLTEFLEQDLQIADSPVFESQNVQIDQNSALVAPFVQLLDEHLSSASTSDTSSMRFDGTDVATTALSLPATDSTAPDVTEVLNQLRSSS</sequence>